<name>A0A8S9U3U8_PHYIN</name>
<dbReference type="SUPFAM" id="SSF50494">
    <property type="entry name" value="Trypsin-like serine proteases"/>
    <property type="match status" value="1"/>
</dbReference>
<dbReference type="Gene3D" id="2.40.10.120">
    <property type="match status" value="1"/>
</dbReference>
<dbReference type="Pfam" id="PF13365">
    <property type="entry name" value="Trypsin_2"/>
    <property type="match status" value="1"/>
</dbReference>
<sequence length="273" mass="29321">MFGGILEAVNNVLVQVITLATNLKDLPMDVQELSRKIEVQNQQLAVLLNSPSTLIDDQVRRASDRATSALLRIQAPSGHSHGTGFFISSDGFLLTACHVSRGINGDESGDCAAKILFGHNVQCKLVLDFPEVDISIRKVDGCESLPFLSPASDLTIGDEVIISGFSLENPGMLYWPNITGGRISTRVVTPEATNAIHQLADVNMNKGVSGGPVINLASQRFVGVAFTRTVVDLLDHGQAAFTLVTSQSPMWVAIQEAVGKYRDIHRADNGADE</sequence>
<dbReference type="InterPro" id="IPR009003">
    <property type="entry name" value="Peptidase_S1_PA"/>
</dbReference>
<evidence type="ECO:0000313" key="1">
    <source>
        <dbReference type="EMBL" id="KAF4134322.1"/>
    </source>
</evidence>
<protein>
    <submittedName>
        <fullName evidence="1">Trypsin-like peptidase domain</fullName>
    </submittedName>
</protein>
<dbReference type="AlphaFoldDB" id="A0A8S9U3U8"/>
<reference evidence="1" key="1">
    <citation type="submission" date="2020-03" db="EMBL/GenBank/DDBJ databases">
        <title>Hybrid Assembly of Korean Phytophthora infestans isolates.</title>
        <authorList>
            <person name="Prokchorchik M."/>
            <person name="Lee Y."/>
            <person name="Seo J."/>
            <person name="Cho J.-H."/>
            <person name="Park Y.-E."/>
            <person name="Jang D.-C."/>
            <person name="Im J.-S."/>
            <person name="Choi J.-G."/>
            <person name="Park H.-J."/>
            <person name="Lee G.-B."/>
            <person name="Lee Y.-G."/>
            <person name="Hong S.-Y."/>
            <person name="Cho K."/>
            <person name="Sohn K.H."/>
        </authorList>
    </citation>
    <scope>NUCLEOTIDE SEQUENCE</scope>
    <source>
        <strain evidence="1">KR_2_A2</strain>
    </source>
</reference>
<comment type="caution">
    <text evidence="1">The sequence shown here is derived from an EMBL/GenBank/DDBJ whole genome shotgun (WGS) entry which is preliminary data.</text>
</comment>
<dbReference type="EMBL" id="JAACNO010002301">
    <property type="protein sequence ID" value="KAF4134322.1"/>
    <property type="molecule type" value="Genomic_DNA"/>
</dbReference>
<dbReference type="Proteomes" id="UP000704712">
    <property type="component" value="Unassembled WGS sequence"/>
</dbReference>
<accession>A0A8S9U3U8</accession>
<proteinExistence type="predicted"/>
<evidence type="ECO:0000313" key="2">
    <source>
        <dbReference type="Proteomes" id="UP000704712"/>
    </source>
</evidence>
<organism evidence="1 2">
    <name type="scientific">Phytophthora infestans</name>
    <name type="common">Potato late blight agent</name>
    <name type="synonym">Botrytis infestans</name>
    <dbReference type="NCBI Taxonomy" id="4787"/>
    <lineage>
        <taxon>Eukaryota</taxon>
        <taxon>Sar</taxon>
        <taxon>Stramenopiles</taxon>
        <taxon>Oomycota</taxon>
        <taxon>Peronosporomycetes</taxon>
        <taxon>Peronosporales</taxon>
        <taxon>Peronosporaceae</taxon>
        <taxon>Phytophthora</taxon>
    </lineage>
</organism>
<gene>
    <name evidence="1" type="ORF">GN958_ATG16454</name>
</gene>